<accession>A0ABW9ZB90</accession>
<dbReference type="Gene3D" id="3.40.50.200">
    <property type="entry name" value="Peptidase S8/S53 domain"/>
    <property type="match status" value="1"/>
</dbReference>
<dbReference type="InterPro" id="IPR002884">
    <property type="entry name" value="P_dom"/>
</dbReference>
<sequence length="1578" mass="158002">MTMTDPNASREWYKKKISLDLLGGEFKGQGVSVGVFDDGLEKTHADLAGNYNASKEFRVGSLTFNPQGAAGQQAHGTAVAGIIAAVEGNGIGGSGIASRAQITGVDILGNAGSYFIEAIRHMASFDITSNSWNWSAKYADSVASSLGIQFQGALKFAADTGRGGLGTVITVAAGNDWATDRRDANYSEFSAARYTITVGAYTDQGVRAFYSNTGSNLLVSAPSNGGTAGITTTDETGLAGYSAGNTTDSFGGTSAATPIVSGVTALMLGANKTLGWRDVQEILAVTADVQAGGFEENRGALTTNQTDLWAINGARTVNGGGMAFSNDAGFGQVDAYEAVRFAEVWSLFGTARTSANEVTQRVTDAAVRSIANGTGASAEYRLTVSQAIDIDYVSLTLTLTHGNVEDLRVELVSPDGTQSLLLTVGSATAVNSFAGKVWMFGSNEFRGELSAGVWTVRITDTRANGFSGSVSNATLDIYGDAASINTVYHFTDDFQRMLALEPGRSVIRDTNGGTDWLNFAAIRGGVDADLTGLRVNLTGVAALTIASGTVIENVVAGDGNDRLVGNDQANHLVGMRGDDILLGMAGQDRLAGGTGNDTIDGGADADTVVFSGRRSDYTLVRNADGSITVTDKRAGMDGIDKVSNVESFAFADATLAVGSLVFDGTGQAIRGTAGNDTLNGTTADDVIEADAGNDMILGSAGRDAIDGGAGTDTVSYAASTVGVTVDLVTGRGSGGLAEGDTLANVENVTGSQALANVLRGTAGANVLVGGAGDDVLAGRDGADTLTGAGGLDTADYSESGAGVSVNLGLAGAQSGGHAQGDVLSGIENVTGSAFADTLTGDAAANTLSGGAGDDVLTGGGGADVLDGGAGIDTASYAASLAGVTINLGLATQSGGDAQGDRLIGIEAVTGSALADTLIGDAGANILAGGAGNDTLTGNAGQDRLTGGLGNDMIDGGADADTVVFSGTRADYILQRNTDGSILVTDRRTGLDGADTVVNVETFQFADRSLAVDSLVFDVVDRTIRGTEGNDTLSGTTADDIMLAGGGNDILNGSAGKDSIDGGAGTDVVTYAASTGAVTVDLASGRGTGGFADGDVLTNVENVVGALSFTNTLRGNAVANVLTGGNGDDLLAGRDGADTLNGGSGLDWADYSESSAGVVVNLGITSGQAGGHAQGDILVSIENLTGSAFADTLTGDTNANTLIGGAGDDVLTGGRGNDRLDGGAGADVAVFTGRLVDYRITLNADGTRTVADLRAGSPDGTDTVAGIETLRFTDGLLRLGAVATASGTLTAGAATATVFEVSGGAGNDSFLGTIGNDLIHGGAGNDIFTGSPGSDVFIGGDGIDVVTYASSTEAVDVNLQRASQAGGEALGDILVGIEVLHGSAHSDTLRGSTSGTTVFGGAGNDTLFDGAGTDSFSGDAGNDRFVWGGGRNDTLDGGAGTDTLDLSAMTRAATVNLTARSVSNGVDTATVLNVETVIGTGLGDTLIGSALADRIEGGKGGDTLTGNAGADIFVFNAGDGSDRITDFTRGQDRIEFTGDIDPWEISWIQSGSDMLVRYAGGEVRLVGVTGLSASDFVYS</sequence>
<name>A0ABW9ZB90_9HYPH</name>
<dbReference type="PANTHER" id="PTHR42884">
    <property type="entry name" value="PROPROTEIN CONVERTASE SUBTILISIN/KEXIN-RELATED"/>
    <property type="match status" value="1"/>
</dbReference>
<dbReference type="PROSITE" id="PS00138">
    <property type="entry name" value="SUBTILASE_SER"/>
    <property type="match status" value="1"/>
</dbReference>
<dbReference type="InterPro" id="IPR023828">
    <property type="entry name" value="Peptidase_S8_Ser-AS"/>
</dbReference>
<evidence type="ECO:0000313" key="7">
    <source>
        <dbReference type="Proteomes" id="UP000541347"/>
    </source>
</evidence>
<reference evidence="6 7" key="1">
    <citation type="submission" date="2020-01" db="EMBL/GenBank/DDBJ databases">
        <authorList>
            <person name="Peng S.Y."/>
            <person name="Li J."/>
            <person name="Wang M."/>
            <person name="Wang L."/>
            <person name="Wang C.Q."/>
            <person name="Wang J.R."/>
        </authorList>
    </citation>
    <scope>NUCLEOTIDE SEQUENCE [LARGE SCALE GENOMIC DNA]</scope>
    <source>
        <strain evidence="6 7">XCT-34</strain>
    </source>
</reference>
<dbReference type="InterPro" id="IPR008979">
    <property type="entry name" value="Galactose-bd-like_sf"/>
</dbReference>
<feature type="domain" description="P/Homo B" evidence="5">
    <location>
        <begin position="349"/>
        <end position="483"/>
    </location>
</feature>
<dbReference type="PROSITE" id="PS00330">
    <property type="entry name" value="HEMOLYSIN_CALCIUM"/>
    <property type="match status" value="9"/>
</dbReference>
<evidence type="ECO:0000259" key="5">
    <source>
        <dbReference type="PROSITE" id="PS51829"/>
    </source>
</evidence>
<organism evidence="6 7">
    <name type="scientific">Pannonibacter tanglangensis</name>
    <dbReference type="NCBI Taxonomy" id="2750084"/>
    <lineage>
        <taxon>Bacteria</taxon>
        <taxon>Pseudomonadati</taxon>
        <taxon>Pseudomonadota</taxon>
        <taxon>Alphaproteobacteria</taxon>
        <taxon>Hyphomicrobiales</taxon>
        <taxon>Stappiaceae</taxon>
        <taxon>Pannonibacter</taxon>
    </lineage>
</organism>
<gene>
    <name evidence="6" type="ORF">GWI71_00185</name>
</gene>
<dbReference type="InterPro" id="IPR011049">
    <property type="entry name" value="Serralysin-like_metalloprot_C"/>
</dbReference>
<dbReference type="InterPro" id="IPR022398">
    <property type="entry name" value="Peptidase_S8_His-AS"/>
</dbReference>
<dbReference type="PROSITE" id="PS51829">
    <property type="entry name" value="P_HOMO_B"/>
    <property type="match status" value="1"/>
</dbReference>
<dbReference type="PRINTS" id="PR00313">
    <property type="entry name" value="CABNDNGRPT"/>
</dbReference>
<dbReference type="InterPro" id="IPR015500">
    <property type="entry name" value="Peptidase_S8_subtilisin-rel"/>
</dbReference>
<dbReference type="Proteomes" id="UP000541347">
    <property type="component" value="Unassembled WGS sequence"/>
</dbReference>
<dbReference type="SUPFAM" id="SSF49785">
    <property type="entry name" value="Galactose-binding domain-like"/>
    <property type="match status" value="1"/>
</dbReference>
<evidence type="ECO:0000256" key="4">
    <source>
        <dbReference type="PROSITE-ProRule" id="PRU01240"/>
    </source>
</evidence>
<evidence type="ECO:0000256" key="1">
    <source>
        <dbReference type="ARBA" id="ARBA00022670"/>
    </source>
</evidence>
<protein>
    <submittedName>
        <fullName evidence="6">S8 family serine peptidase</fullName>
    </submittedName>
</protein>
<proteinExistence type="inferred from homology"/>
<feature type="active site" description="Charge relay system" evidence="4">
    <location>
        <position position="37"/>
    </location>
</feature>
<evidence type="ECO:0000256" key="3">
    <source>
        <dbReference type="ARBA" id="ARBA00022825"/>
    </source>
</evidence>
<dbReference type="Pfam" id="PF00353">
    <property type="entry name" value="HemolysinCabind"/>
    <property type="match status" value="12"/>
</dbReference>
<keyword evidence="7" id="KW-1185">Reference proteome</keyword>
<comment type="similarity">
    <text evidence="4">Belongs to the peptidase S8 family.</text>
</comment>
<dbReference type="SUPFAM" id="SSF51120">
    <property type="entry name" value="beta-Roll"/>
    <property type="match status" value="9"/>
</dbReference>
<dbReference type="Pfam" id="PF01483">
    <property type="entry name" value="P_proprotein"/>
    <property type="match status" value="1"/>
</dbReference>
<keyword evidence="1 4" id="KW-0645">Protease</keyword>
<dbReference type="Gene3D" id="2.150.10.10">
    <property type="entry name" value="Serralysin-like metalloprotease, C-terminal"/>
    <property type="match status" value="8"/>
</dbReference>
<feature type="active site" description="Charge relay system" evidence="4">
    <location>
        <position position="75"/>
    </location>
</feature>
<keyword evidence="2 4" id="KW-0378">Hydrolase</keyword>
<dbReference type="PROSITE" id="PS00137">
    <property type="entry name" value="SUBTILASE_HIS"/>
    <property type="match status" value="1"/>
</dbReference>
<dbReference type="InterPro" id="IPR001343">
    <property type="entry name" value="Hemolysn_Ca-bd"/>
</dbReference>
<evidence type="ECO:0000313" key="6">
    <source>
        <dbReference type="EMBL" id="NBN62090.1"/>
    </source>
</evidence>
<dbReference type="Gene3D" id="2.60.120.260">
    <property type="entry name" value="Galactose-binding domain-like"/>
    <property type="match status" value="1"/>
</dbReference>
<evidence type="ECO:0000256" key="2">
    <source>
        <dbReference type="ARBA" id="ARBA00022801"/>
    </source>
</evidence>
<dbReference type="SUPFAM" id="SSF52743">
    <property type="entry name" value="Subtilisin-like"/>
    <property type="match status" value="1"/>
</dbReference>
<dbReference type="InterPro" id="IPR036852">
    <property type="entry name" value="Peptidase_S8/S53_dom_sf"/>
</dbReference>
<dbReference type="InterPro" id="IPR018511">
    <property type="entry name" value="Hemolysin-typ_Ca-bd_CS"/>
</dbReference>
<dbReference type="PRINTS" id="PR00723">
    <property type="entry name" value="SUBTILISIN"/>
</dbReference>
<dbReference type="EMBL" id="JAABLP010000001">
    <property type="protein sequence ID" value="NBN62090.1"/>
    <property type="molecule type" value="Genomic_DNA"/>
</dbReference>
<comment type="caution">
    <text evidence="6">The sequence shown here is derived from an EMBL/GenBank/DDBJ whole genome shotgun (WGS) entry which is preliminary data.</text>
</comment>
<dbReference type="Pfam" id="PF00082">
    <property type="entry name" value="Peptidase_S8"/>
    <property type="match status" value="1"/>
</dbReference>
<feature type="active site" description="Charge relay system" evidence="4">
    <location>
        <position position="254"/>
    </location>
</feature>
<dbReference type="PANTHER" id="PTHR42884:SF14">
    <property type="entry name" value="NEUROENDOCRINE CONVERTASE 1"/>
    <property type="match status" value="1"/>
</dbReference>
<keyword evidence="3 4" id="KW-0720">Serine protease</keyword>
<dbReference type="PROSITE" id="PS51892">
    <property type="entry name" value="SUBTILASE"/>
    <property type="match status" value="1"/>
</dbReference>
<dbReference type="InterPro" id="IPR000209">
    <property type="entry name" value="Peptidase_S8/S53_dom"/>
</dbReference>